<protein>
    <submittedName>
        <fullName evidence="1">Uncharacterized protein</fullName>
    </submittedName>
</protein>
<dbReference type="Proteomes" id="UP000296049">
    <property type="component" value="Unassembled WGS sequence"/>
</dbReference>
<sequence length="172" mass="18270">MRRCARLALVPCFMRKHLEPLAELEGGCGGSPLAAGTGLFQEERVRARRQPRVTRGRTCLANTGAPCAGIGKATCLGCRGEATTRSKNVGTRLRELGALRRRIRSQGCALLGCGRTSLKRLGVAEGGPVMSSYPRKAKREASKVGPGSRLEDAAIKLLAQVLLAFGSSQCHV</sequence>
<keyword evidence="2" id="KW-1185">Reference proteome</keyword>
<proteinExistence type="predicted"/>
<dbReference type="AlphaFoldDB" id="R0LDC9"/>
<name>R0LDC9_ANAPL</name>
<dbReference type="EMBL" id="KB742840">
    <property type="protein sequence ID" value="EOB03689.1"/>
    <property type="molecule type" value="Genomic_DNA"/>
</dbReference>
<reference evidence="2" key="1">
    <citation type="journal article" date="2013" name="Nat. Genet.">
        <title>The duck genome and transcriptome provide insight into an avian influenza virus reservoir species.</title>
        <authorList>
            <person name="Huang Y."/>
            <person name="Li Y."/>
            <person name="Burt D.W."/>
            <person name="Chen H."/>
            <person name="Zhang Y."/>
            <person name="Qian W."/>
            <person name="Kim H."/>
            <person name="Gan S."/>
            <person name="Zhao Y."/>
            <person name="Li J."/>
            <person name="Yi K."/>
            <person name="Feng H."/>
            <person name="Zhu P."/>
            <person name="Li B."/>
            <person name="Liu Q."/>
            <person name="Fairley S."/>
            <person name="Magor K.E."/>
            <person name="Du Z."/>
            <person name="Hu X."/>
            <person name="Goodman L."/>
            <person name="Tafer H."/>
            <person name="Vignal A."/>
            <person name="Lee T."/>
            <person name="Kim K.W."/>
            <person name="Sheng Z."/>
            <person name="An Y."/>
            <person name="Searle S."/>
            <person name="Herrero J."/>
            <person name="Groenen M.A."/>
            <person name="Crooijmans R.P."/>
            <person name="Faraut T."/>
            <person name="Cai Q."/>
            <person name="Webster R.G."/>
            <person name="Aldridge J.R."/>
            <person name="Warren W.C."/>
            <person name="Bartschat S."/>
            <person name="Kehr S."/>
            <person name="Marz M."/>
            <person name="Stadler P.F."/>
            <person name="Smith J."/>
            <person name="Kraus R.H."/>
            <person name="Zhao Y."/>
            <person name="Ren L."/>
            <person name="Fei J."/>
            <person name="Morisson M."/>
            <person name="Kaiser P."/>
            <person name="Griffin D.K."/>
            <person name="Rao M."/>
            <person name="Pitel F."/>
            <person name="Wang J."/>
            <person name="Li N."/>
        </authorList>
    </citation>
    <scope>NUCLEOTIDE SEQUENCE [LARGE SCALE GENOMIC DNA]</scope>
</reference>
<accession>R0LDC9</accession>
<evidence type="ECO:0000313" key="2">
    <source>
        <dbReference type="Proteomes" id="UP000296049"/>
    </source>
</evidence>
<organism evidence="1 2">
    <name type="scientific">Anas platyrhynchos</name>
    <name type="common">Mallard</name>
    <name type="synonym">Anas boschas</name>
    <dbReference type="NCBI Taxonomy" id="8839"/>
    <lineage>
        <taxon>Eukaryota</taxon>
        <taxon>Metazoa</taxon>
        <taxon>Chordata</taxon>
        <taxon>Craniata</taxon>
        <taxon>Vertebrata</taxon>
        <taxon>Euteleostomi</taxon>
        <taxon>Archelosauria</taxon>
        <taxon>Archosauria</taxon>
        <taxon>Dinosauria</taxon>
        <taxon>Saurischia</taxon>
        <taxon>Theropoda</taxon>
        <taxon>Coelurosauria</taxon>
        <taxon>Aves</taxon>
        <taxon>Neognathae</taxon>
        <taxon>Galloanserae</taxon>
        <taxon>Anseriformes</taxon>
        <taxon>Anatidae</taxon>
        <taxon>Anatinae</taxon>
        <taxon>Anas</taxon>
    </lineage>
</organism>
<gene>
    <name evidence="1" type="ORF">Anapl_01780</name>
</gene>
<evidence type="ECO:0000313" key="1">
    <source>
        <dbReference type="EMBL" id="EOB03689.1"/>
    </source>
</evidence>